<feature type="region of interest" description="Disordered" evidence="1">
    <location>
        <begin position="51"/>
        <end position="94"/>
    </location>
</feature>
<dbReference type="EMBL" id="JABSTU010000002">
    <property type="protein sequence ID" value="KAH8037536.1"/>
    <property type="molecule type" value="Genomic_DNA"/>
</dbReference>
<accession>A0A9J6ETX8</accession>
<sequence>MSRERPSTRSSKVRFLNLSAKGVTRSVSMEHLTASTTVFDEHETPWSMANADARPSVAAQTPEANTARPATDPAVSNSFSQQPEVDTPPGERMEEDTTLCDNTDNDAGDNSCKGIVPGLVPGTPSSTLVDELLTPGTQILQARMMGQTYVALVTFEGLKVPRYVRFYGAELRCYPHRPRQLVCKICHRLGHWADHCPTPHVLICATCGTDNPAPSHPCTPPCRSCDRSHHTSDPNCPRRARQTPNKAWVRKALKKEQRELQPPSTSTASKIWQRLDTHKSQLTGHCERVQSLARDPVTDHRPVPSLGRDPAEHQCGRPRNALLTKLHHPHNNPTRRPCLPTPLPRWPRPPRRRRESRRKKHPHRHLGRSPSIFHVTFECTANLFPPLPPLLRPLRKKELWDDALRDGPPEVLRAILQRVRHVAGVVLGTPN</sequence>
<evidence type="ECO:0000313" key="3">
    <source>
        <dbReference type="Proteomes" id="UP000821866"/>
    </source>
</evidence>
<protein>
    <submittedName>
        <fullName evidence="2">Uncharacterized protein</fullName>
    </submittedName>
</protein>
<feature type="compositionally biased region" description="Polar residues" evidence="1">
    <location>
        <begin position="74"/>
        <end position="84"/>
    </location>
</feature>
<gene>
    <name evidence="2" type="ORF">HPB51_012913</name>
</gene>
<reference evidence="2" key="2">
    <citation type="submission" date="2021-09" db="EMBL/GenBank/DDBJ databases">
        <authorList>
            <person name="Jia N."/>
            <person name="Wang J."/>
            <person name="Shi W."/>
            <person name="Du L."/>
            <person name="Sun Y."/>
            <person name="Zhan W."/>
            <person name="Jiang J."/>
            <person name="Wang Q."/>
            <person name="Zhang B."/>
            <person name="Ji P."/>
            <person name="Sakyi L.B."/>
            <person name="Cui X."/>
            <person name="Yuan T."/>
            <person name="Jiang B."/>
            <person name="Yang W."/>
            <person name="Lam T.T.-Y."/>
            <person name="Chang Q."/>
            <person name="Ding S."/>
            <person name="Wang X."/>
            <person name="Zhu J."/>
            <person name="Ruan X."/>
            <person name="Zhao L."/>
            <person name="Wei J."/>
            <person name="Que T."/>
            <person name="Du C."/>
            <person name="Cheng J."/>
            <person name="Dai P."/>
            <person name="Han X."/>
            <person name="Huang E."/>
            <person name="Gao Y."/>
            <person name="Liu J."/>
            <person name="Shao H."/>
            <person name="Ye R."/>
            <person name="Li L."/>
            <person name="Wei W."/>
            <person name="Wang X."/>
            <person name="Wang C."/>
            <person name="Huo Q."/>
            <person name="Li W."/>
            <person name="Guo W."/>
            <person name="Chen H."/>
            <person name="Chen S."/>
            <person name="Zhou L."/>
            <person name="Zhou L."/>
            <person name="Ni X."/>
            <person name="Tian J."/>
            <person name="Zhou Y."/>
            <person name="Sheng Y."/>
            <person name="Liu T."/>
            <person name="Pan Y."/>
            <person name="Xia L."/>
            <person name="Li J."/>
            <person name="Zhao F."/>
            <person name="Cao W."/>
        </authorList>
    </citation>
    <scope>NUCLEOTIDE SEQUENCE</scope>
    <source>
        <strain evidence="2">Rmic-2018</strain>
        <tissue evidence="2">Larvae</tissue>
    </source>
</reference>
<evidence type="ECO:0000313" key="2">
    <source>
        <dbReference type="EMBL" id="KAH8037536.1"/>
    </source>
</evidence>
<keyword evidence="3" id="KW-1185">Reference proteome</keyword>
<evidence type="ECO:0000256" key="1">
    <source>
        <dbReference type="SAM" id="MobiDB-lite"/>
    </source>
</evidence>
<feature type="region of interest" description="Disordered" evidence="1">
    <location>
        <begin position="293"/>
        <end position="368"/>
    </location>
</feature>
<feature type="compositionally biased region" description="Basic residues" evidence="1">
    <location>
        <begin position="348"/>
        <end position="367"/>
    </location>
</feature>
<dbReference type="Proteomes" id="UP000821866">
    <property type="component" value="Chromosome 10"/>
</dbReference>
<dbReference type="AlphaFoldDB" id="A0A9J6ETX8"/>
<comment type="caution">
    <text evidence="2">The sequence shown here is derived from an EMBL/GenBank/DDBJ whole genome shotgun (WGS) entry which is preliminary data.</text>
</comment>
<organism evidence="2 3">
    <name type="scientific">Rhipicephalus microplus</name>
    <name type="common">Cattle tick</name>
    <name type="synonym">Boophilus microplus</name>
    <dbReference type="NCBI Taxonomy" id="6941"/>
    <lineage>
        <taxon>Eukaryota</taxon>
        <taxon>Metazoa</taxon>
        <taxon>Ecdysozoa</taxon>
        <taxon>Arthropoda</taxon>
        <taxon>Chelicerata</taxon>
        <taxon>Arachnida</taxon>
        <taxon>Acari</taxon>
        <taxon>Parasitiformes</taxon>
        <taxon>Ixodida</taxon>
        <taxon>Ixodoidea</taxon>
        <taxon>Ixodidae</taxon>
        <taxon>Rhipicephalinae</taxon>
        <taxon>Rhipicephalus</taxon>
        <taxon>Boophilus</taxon>
    </lineage>
</organism>
<reference evidence="2" key="1">
    <citation type="journal article" date="2020" name="Cell">
        <title>Large-Scale Comparative Analyses of Tick Genomes Elucidate Their Genetic Diversity and Vector Capacities.</title>
        <authorList>
            <consortium name="Tick Genome and Microbiome Consortium (TIGMIC)"/>
            <person name="Jia N."/>
            <person name="Wang J."/>
            <person name="Shi W."/>
            <person name="Du L."/>
            <person name="Sun Y."/>
            <person name="Zhan W."/>
            <person name="Jiang J.F."/>
            <person name="Wang Q."/>
            <person name="Zhang B."/>
            <person name="Ji P."/>
            <person name="Bell-Sakyi L."/>
            <person name="Cui X.M."/>
            <person name="Yuan T.T."/>
            <person name="Jiang B.G."/>
            <person name="Yang W.F."/>
            <person name="Lam T.T."/>
            <person name="Chang Q.C."/>
            <person name="Ding S.J."/>
            <person name="Wang X.J."/>
            <person name="Zhu J.G."/>
            <person name="Ruan X.D."/>
            <person name="Zhao L."/>
            <person name="Wei J.T."/>
            <person name="Ye R.Z."/>
            <person name="Que T.C."/>
            <person name="Du C.H."/>
            <person name="Zhou Y.H."/>
            <person name="Cheng J.X."/>
            <person name="Dai P.F."/>
            <person name="Guo W.B."/>
            <person name="Han X.H."/>
            <person name="Huang E.J."/>
            <person name="Li L.F."/>
            <person name="Wei W."/>
            <person name="Gao Y.C."/>
            <person name="Liu J.Z."/>
            <person name="Shao H.Z."/>
            <person name="Wang X."/>
            <person name="Wang C.C."/>
            <person name="Yang T.C."/>
            <person name="Huo Q.B."/>
            <person name="Li W."/>
            <person name="Chen H.Y."/>
            <person name="Chen S.E."/>
            <person name="Zhou L.G."/>
            <person name="Ni X.B."/>
            <person name="Tian J.H."/>
            <person name="Sheng Y."/>
            <person name="Liu T."/>
            <person name="Pan Y.S."/>
            <person name="Xia L.Y."/>
            <person name="Li J."/>
            <person name="Zhao F."/>
            <person name="Cao W.C."/>
        </authorList>
    </citation>
    <scope>NUCLEOTIDE SEQUENCE</scope>
    <source>
        <strain evidence="2">Rmic-2018</strain>
    </source>
</reference>
<proteinExistence type="predicted"/>
<name>A0A9J6ETX8_RHIMP</name>